<dbReference type="EMBL" id="AP017312">
    <property type="protein sequence ID" value="BAU27360.1"/>
    <property type="molecule type" value="Genomic_DNA"/>
</dbReference>
<dbReference type="PROSITE" id="PS51831">
    <property type="entry name" value="HD"/>
    <property type="match status" value="1"/>
</dbReference>
<dbReference type="Pfam" id="PF13487">
    <property type="entry name" value="HD_5"/>
    <property type="match status" value="1"/>
</dbReference>
<sequence>MFVHNHIKSKLRFVSLTVITLSYFLVKDYPGFNGIVFWGFTLIGWVIAAFVYSWKGKKTGVFLEENENKLRFMDFAFVLGYMTVTGGIDESPYLYLIYLGIASVGLYGSRRFGLLYSLLALVILVGYDLVYHQIMEGRFVPTWHIWPKLCMLPVFGLLADMLLAHFQSMQENEEIVLDQLVTSLAKAIGSKDSYTLGHSTRVQMYALAIGHELALNQEDMFTLRYGALLHDIGKIHIPSSLLNKTGRPTLDEWNELKSHSVEGGRIMAGLQKLSGVRDIVLYHHEKYDGTGYPSGLAGEDIPFLAAIVNVADSFDAMTSTRSYNKPKTVEEGMAEVRNCIGTQFHPRAAATALALFERGEWPRFKQLEETAEGEHFAKSERSCVVK</sequence>
<evidence type="ECO:0000313" key="1">
    <source>
        <dbReference type="EMBL" id="BAU27360.1"/>
    </source>
</evidence>
<dbReference type="SMART" id="SM00471">
    <property type="entry name" value="HDc"/>
    <property type="match status" value="1"/>
</dbReference>
<evidence type="ECO:0000313" key="2">
    <source>
        <dbReference type="Proteomes" id="UP000217696"/>
    </source>
</evidence>
<dbReference type="SUPFAM" id="SSF109604">
    <property type="entry name" value="HD-domain/PDEase-like"/>
    <property type="match status" value="1"/>
</dbReference>
<dbReference type="AlphaFoldDB" id="A0A0U5AZC3"/>
<dbReference type="PROSITE" id="PS51832">
    <property type="entry name" value="HD_GYP"/>
    <property type="match status" value="1"/>
</dbReference>
<keyword evidence="2" id="KW-1185">Reference proteome</keyword>
<dbReference type="InterPro" id="IPR003607">
    <property type="entry name" value="HD/PDEase_dom"/>
</dbReference>
<dbReference type="CDD" id="cd00077">
    <property type="entry name" value="HDc"/>
    <property type="match status" value="1"/>
</dbReference>
<dbReference type="PANTHER" id="PTHR43155">
    <property type="entry name" value="CYCLIC DI-GMP PHOSPHODIESTERASE PA4108-RELATED"/>
    <property type="match status" value="1"/>
</dbReference>
<dbReference type="RefSeq" id="WP_096464626.1">
    <property type="nucleotide sequence ID" value="NZ_AP017312.1"/>
</dbReference>
<dbReference type="Gene3D" id="1.10.3210.10">
    <property type="entry name" value="Hypothetical protein af1432"/>
    <property type="match status" value="1"/>
</dbReference>
<reference evidence="1 2" key="1">
    <citation type="submission" date="2015-12" db="EMBL/GenBank/DDBJ databases">
        <title>Genome sequence of Aneurinibacillus soli.</title>
        <authorList>
            <person name="Lee J.S."/>
            <person name="Lee K.C."/>
            <person name="Kim K.K."/>
            <person name="Lee B.W."/>
        </authorList>
    </citation>
    <scope>NUCLEOTIDE SEQUENCE [LARGE SCALE GENOMIC DNA]</scope>
    <source>
        <strain evidence="1 2">CB4</strain>
    </source>
</reference>
<dbReference type="InterPro" id="IPR006675">
    <property type="entry name" value="HDIG_dom"/>
</dbReference>
<organism evidence="1 2">
    <name type="scientific">Aneurinibacillus soli</name>
    <dbReference type="NCBI Taxonomy" id="1500254"/>
    <lineage>
        <taxon>Bacteria</taxon>
        <taxon>Bacillati</taxon>
        <taxon>Bacillota</taxon>
        <taxon>Bacilli</taxon>
        <taxon>Bacillales</taxon>
        <taxon>Paenibacillaceae</taxon>
        <taxon>Aneurinibacillus group</taxon>
        <taxon>Aneurinibacillus</taxon>
    </lineage>
</organism>
<name>A0A0U5AZC3_9BACL</name>
<protein>
    <submittedName>
        <fullName evidence="1">Cyclic di-GMP phosphodiesterase response regulator RpfG</fullName>
        <ecNumber evidence="1">3.1.4.52</ecNumber>
    </submittedName>
</protein>
<dbReference type="InterPro" id="IPR037522">
    <property type="entry name" value="HD_GYP_dom"/>
</dbReference>
<dbReference type="EC" id="3.1.4.52" evidence="1"/>
<dbReference type="GO" id="GO:0071111">
    <property type="term" value="F:cyclic-guanylate-specific phosphodiesterase activity"/>
    <property type="evidence" value="ECO:0007669"/>
    <property type="project" value="UniProtKB-EC"/>
</dbReference>
<dbReference type="NCBIfam" id="TIGR00277">
    <property type="entry name" value="HDIG"/>
    <property type="match status" value="1"/>
</dbReference>
<dbReference type="Proteomes" id="UP000217696">
    <property type="component" value="Chromosome"/>
</dbReference>
<proteinExistence type="predicted"/>
<dbReference type="PANTHER" id="PTHR43155:SF2">
    <property type="entry name" value="CYCLIC DI-GMP PHOSPHODIESTERASE PA4108"/>
    <property type="match status" value="1"/>
</dbReference>
<dbReference type="OrthoDB" id="9759601at2"/>
<dbReference type="InterPro" id="IPR006674">
    <property type="entry name" value="HD_domain"/>
</dbReference>
<keyword evidence="1" id="KW-0378">Hydrolase</keyword>
<gene>
    <name evidence="1" type="primary">rpfG_7</name>
    <name evidence="1" type="ORF">CB4_01534</name>
</gene>
<dbReference type="KEGG" id="asoc:CB4_01534"/>
<accession>A0A0U5AZC3</accession>